<keyword evidence="3" id="KW-1185">Reference proteome</keyword>
<evidence type="ECO:0000313" key="3">
    <source>
        <dbReference type="Proteomes" id="UP000694422"/>
    </source>
</evidence>
<dbReference type="GO" id="GO:0006874">
    <property type="term" value="P:intracellular calcium ion homeostasis"/>
    <property type="evidence" value="ECO:0007669"/>
    <property type="project" value="TreeGrafter"/>
</dbReference>
<feature type="transmembrane region" description="Helical" evidence="1">
    <location>
        <begin position="112"/>
        <end position="127"/>
    </location>
</feature>
<proteinExistence type="predicted"/>
<name>A0A8C9PIL4_SPEDA</name>
<evidence type="ECO:0008006" key="4">
    <source>
        <dbReference type="Google" id="ProtNLM"/>
    </source>
</evidence>
<organism evidence="2 3">
    <name type="scientific">Spermophilus dauricus</name>
    <name type="common">Daurian ground squirrel</name>
    <dbReference type="NCBI Taxonomy" id="99837"/>
    <lineage>
        <taxon>Eukaryota</taxon>
        <taxon>Metazoa</taxon>
        <taxon>Chordata</taxon>
        <taxon>Craniata</taxon>
        <taxon>Vertebrata</taxon>
        <taxon>Euteleostomi</taxon>
        <taxon>Mammalia</taxon>
        <taxon>Eutheria</taxon>
        <taxon>Euarchontoglires</taxon>
        <taxon>Glires</taxon>
        <taxon>Rodentia</taxon>
        <taxon>Sciuromorpha</taxon>
        <taxon>Sciuridae</taxon>
        <taxon>Xerinae</taxon>
        <taxon>Marmotini</taxon>
        <taxon>Spermophilus</taxon>
    </lineage>
</organism>
<keyword evidence="1" id="KW-0472">Membrane</keyword>
<sequence length="129" mass="15157">MLFWLRRLVQWLGLATFQIFLHLLPLLVFPALLALRMDGLATGLSWWNVFVPFFNPAGFSTCFITILSLRLFQDWEEHLAVLCLFWVLMVLSLKCVFEMLLCQKLVEQTRELWFVLTASLVFILLDCDK</sequence>
<feature type="transmembrane region" description="Helical" evidence="1">
    <location>
        <begin position="79"/>
        <end position="100"/>
    </location>
</feature>
<evidence type="ECO:0000256" key="1">
    <source>
        <dbReference type="SAM" id="Phobius"/>
    </source>
</evidence>
<dbReference type="AlphaFoldDB" id="A0A8C9PIL4"/>
<feature type="transmembrane region" description="Helical" evidence="1">
    <location>
        <begin position="12"/>
        <end position="33"/>
    </location>
</feature>
<evidence type="ECO:0000313" key="2">
    <source>
        <dbReference type="Ensembl" id="ENSSDAP00000007806.1"/>
    </source>
</evidence>
<keyword evidence="1" id="KW-0812">Transmembrane</keyword>
<reference evidence="2" key="2">
    <citation type="submission" date="2025-09" db="UniProtKB">
        <authorList>
            <consortium name="Ensembl"/>
        </authorList>
    </citation>
    <scope>IDENTIFICATION</scope>
</reference>
<dbReference type="Proteomes" id="UP000694422">
    <property type="component" value="Unplaced"/>
</dbReference>
<dbReference type="Ensembl" id="ENSSDAT00000008892.1">
    <property type="protein sequence ID" value="ENSSDAP00000007806.1"/>
    <property type="gene ID" value="ENSSDAG00000007146.1"/>
</dbReference>
<keyword evidence="1" id="KW-1133">Transmembrane helix</keyword>
<dbReference type="PANTHER" id="PTHR13568">
    <property type="entry name" value="FAM11A, B PROTEIN"/>
    <property type="match status" value="1"/>
</dbReference>
<dbReference type="InterPro" id="IPR019396">
    <property type="entry name" value="TM_Fragile-X-F-assoc"/>
</dbReference>
<protein>
    <recommendedName>
        <fullName evidence="4">Transmembrane protein 203</fullName>
    </recommendedName>
</protein>
<accession>A0A8C9PIL4</accession>
<dbReference type="PANTHER" id="PTHR13568:SF9">
    <property type="entry name" value="TRANSMEMBRANE PROTEIN 203"/>
    <property type="match status" value="1"/>
</dbReference>
<reference evidence="2" key="1">
    <citation type="submission" date="2025-08" db="UniProtKB">
        <authorList>
            <consortium name="Ensembl"/>
        </authorList>
    </citation>
    <scope>IDENTIFICATION</scope>
</reference>
<feature type="transmembrane region" description="Helical" evidence="1">
    <location>
        <begin position="53"/>
        <end position="72"/>
    </location>
</feature>
<dbReference type="GO" id="GO:0005783">
    <property type="term" value="C:endoplasmic reticulum"/>
    <property type="evidence" value="ECO:0007669"/>
    <property type="project" value="TreeGrafter"/>
</dbReference>